<feature type="region of interest" description="Disordered" evidence="1">
    <location>
        <begin position="350"/>
        <end position="438"/>
    </location>
</feature>
<dbReference type="EMBL" id="JARJCM010000284">
    <property type="protein sequence ID" value="KAJ7019752.1"/>
    <property type="molecule type" value="Genomic_DNA"/>
</dbReference>
<protein>
    <submittedName>
        <fullName evidence="2">Uncharacterized protein</fullName>
    </submittedName>
</protein>
<name>A0AAD6S639_9AGAR</name>
<comment type="caution">
    <text evidence="2">The sequence shown here is derived from an EMBL/GenBank/DDBJ whole genome shotgun (WGS) entry which is preliminary data.</text>
</comment>
<keyword evidence="3" id="KW-1185">Reference proteome</keyword>
<feature type="compositionally biased region" description="Acidic residues" evidence="1">
    <location>
        <begin position="395"/>
        <end position="416"/>
    </location>
</feature>
<organism evidence="2 3">
    <name type="scientific">Mycena alexandri</name>
    <dbReference type="NCBI Taxonomy" id="1745969"/>
    <lineage>
        <taxon>Eukaryota</taxon>
        <taxon>Fungi</taxon>
        <taxon>Dikarya</taxon>
        <taxon>Basidiomycota</taxon>
        <taxon>Agaricomycotina</taxon>
        <taxon>Agaricomycetes</taxon>
        <taxon>Agaricomycetidae</taxon>
        <taxon>Agaricales</taxon>
        <taxon>Marasmiineae</taxon>
        <taxon>Mycenaceae</taxon>
        <taxon>Mycena</taxon>
    </lineage>
</organism>
<feature type="compositionally biased region" description="Basic and acidic residues" evidence="1">
    <location>
        <begin position="364"/>
        <end position="373"/>
    </location>
</feature>
<feature type="compositionally biased region" description="Polar residues" evidence="1">
    <location>
        <begin position="547"/>
        <end position="556"/>
    </location>
</feature>
<gene>
    <name evidence="2" type="ORF">C8F04DRAFT_1275897</name>
</gene>
<feature type="region of interest" description="Disordered" evidence="1">
    <location>
        <begin position="1"/>
        <end position="37"/>
    </location>
</feature>
<proteinExistence type="predicted"/>
<evidence type="ECO:0000313" key="2">
    <source>
        <dbReference type="EMBL" id="KAJ7019752.1"/>
    </source>
</evidence>
<accession>A0AAD6S639</accession>
<evidence type="ECO:0000313" key="3">
    <source>
        <dbReference type="Proteomes" id="UP001218188"/>
    </source>
</evidence>
<feature type="region of interest" description="Disordered" evidence="1">
    <location>
        <begin position="547"/>
        <end position="618"/>
    </location>
</feature>
<reference evidence="2" key="1">
    <citation type="submission" date="2023-03" db="EMBL/GenBank/DDBJ databases">
        <title>Massive genome expansion in bonnet fungi (Mycena s.s.) driven by repeated elements and novel gene families across ecological guilds.</title>
        <authorList>
            <consortium name="Lawrence Berkeley National Laboratory"/>
            <person name="Harder C.B."/>
            <person name="Miyauchi S."/>
            <person name="Viragh M."/>
            <person name="Kuo A."/>
            <person name="Thoen E."/>
            <person name="Andreopoulos B."/>
            <person name="Lu D."/>
            <person name="Skrede I."/>
            <person name="Drula E."/>
            <person name="Henrissat B."/>
            <person name="Morin E."/>
            <person name="Kohler A."/>
            <person name="Barry K."/>
            <person name="LaButti K."/>
            <person name="Morin E."/>
            <person name="Salamov A."/>
            <person name="Lipzen A."/>
            <person name="Mereny Z."/>
            <person name="Hegedus B."/>
            <person name="Baldrian P."/>
            <person name="Stursova M."/>
            <person name="Weitz H."/>
            <person name="Taylor A."/>
            <person name="Grigoriev I.V."/>
            <person name="Nagy L.G."/>
            <person name="Martin F."/>
            <person name="Kauserud H."/>
        </authorList>
    </citation>
    <scope>NUCLEOTIDE SEQUENCE</scope>
    <source>
        <strain evidence="2">CBHHK200</strain>
    </source>
</reference>
<evidence type="ECO:0000256" key="1">
    <source>
        <dbReference type="SAM" id="MobiDB-lite"/>
    </source>
</evidence>
<dbReference type="Proteomes" id="UP001218188">
    <property type="component" value="Unassembled WGS sequence"/>
</dbReference>
<dbReference type="AlphaFoldDB" id="A0AAD6S639"/>
<sequence length="618" mass="67444">MPRTGPTAPSGHALRHLGHQVQLSRPRASKSKATRASDDLRLATVRKSKSLLNAAIDAEFLRREEAIGEIAESSNRKPQYVRSLLSSASQYKATRKPSLRNAVIHQRCIDQPEGSHKTLQEIREDLAEDERLGLFDLTRIDDDEKKRLIKQLLEHRKFRRTGIRATTKSQRLDNTRTGLGMGNTLNDLFERTGARGIVMLSRGKADDPTVPQIIDSDDASGFFLKAFGLSKVEVVQKFEQYNVSRDDGTDEQNGVREMRKAVGRTLLDGLTLIAGKKQHKMEYLNYDVAIREGKGVELAGWPADIKFADHANWNAETLRHVRSSLHSGAIHWVKMTKTQHDELVAKHDAQRQALGAGSLRPRKQRSDKGEARGPQKNKKQAAAGKTKGRSRREKEEDEDEDEDSDEDDSDKEDDNASIEQHAHGGATSTPTTPPTLVPGVGLTSSLAAAIPALATQSFNGGACAQLSVLPEHMPSLPTFVISDNFDFEDPEFLEMLNDHTAWMAAEGGSTAPQTDAGSMAFVTPPLSLEYNSTSALALSSNATGNSIAATHSNGAGSSKRKRAAEDESTQRPKKSRKAKGVENTPPAAADGEPVKKPRKKRSDAGVPRKSKNGAGSTV</sequence>